<dbReference type="Proteomes" id="UP000799118">
    <property type="component" value="Unassembled WGS sequence"/>
</dbReference>
<feature type="compositionally biased region" description="Low complexity" evidence="1">
    <location>
        <begin position="35"/>
        <end position="47"/>
    </location>
</feature>
<sequence length="78" mass="8579">MMSNSVREKDTDAHISSSKLIRRPFSFTHDHTCTSPSSLSSNSPQNNCKSTPLAPSYVPILALRPWPHASINNTSHST</sequence>
<evidence type="ECO:0000313" key="2">
    <source>
        <dbReference type="EMBL" id="KAE9409859.1"/>
    </source>
</evidence>
<evidence type="ECO:0000313" key="3">
    <source>
        <dbReference type="Proteomes" id="UP000799118"/>
    </source>
</evidence>
<feature type="region of interest" description="Disordered" evidence="1">
    <location>
        <begin position="1"/>
        <end position="51"/>
    </location>
</feature>
<protein>
    <submittedName>
        <fullName evidence="2">Uncharacterized protein</fullName>
    </submittedName>
</protein>
<dbReference type="AlphaFoldDB" id="A0A6A4IH08"/>
<feature type="compositionally biased region" description="Basic and acidic residues" evidence="1">
    <location>
        <begin position="1"/>
        <end position="13"/>
    </location>
</feature>
<organism evidence="2 3">
    <name type="scientific">Gymnopus androsaceus JB14</name>
    <dbReference type="NCBI Taxonomy" id="1447944"/>
    <lineage>
        <taxon>Eukaryota</taxon>
        <taxon>Fungi</taxon>
        <taxon>Dikarya</taxon>
        <taxon>Basidiomycota</taxon>
        <taxon>Agaricomycotina</taxon>
        <taxon>Agaricomycetes</taxon>
        <taxon>Agaricomycetidae</taxon>
        <taxon>Agaricales</taxon>
        <taxon>Marasmiineae</taxon>
        <taxon>Omphalotaceae</taxon>
        <taxon>Gymnopus</taxon>
    </lineage>
</organism>
<keyword evidence="3" id="KW-1185">Reference proteome</keyword>
<proteinExistence type="predicted"/>
<reference evidence="2" key="1">
    <citation type="journal article" date="2019" name="Environ. Microbiol.">
        <title>Fungal ecological strategies reflected in gene transcription - a case study of two litter decomposers.</title>
        <authorList>
            <person name="Barbi F."/>
            <person name="Kohler A."/>
            <person name="Barry K."/>
            <person name="Baskaran P."/>
            <person name="Daum C."/>
            <person name="Fauchery L."/>
            <person name="Ihrmark K."/>
            <person name="Kuo A."/>
            <person name="LaButti K."/>
            <person name="Lipzen A."/>
            <person name="Morin E."/>
            <person name="Grigoriev I.V."/>
            <person name="Henrissat B."/>
            <person name="Lindahl B."/>
            <person name="Martin F."/>
        </authorList>
    </citation>
    <scope>NUCLEOTIDE SEQUENCE</scope>
    <source>
        <strain evidence="2">JB14</strain>
    </source>
</reference>
<evidence type="ECO:0000256" key="1">
    <source>
        <dbReference type="SAM" id="MobiDB-lite"/>
    </source>
</evidence>
<dbReference type="EMBL" id="ML769386">
    <property type="protein sequence ID" value="KAE9409859.1"/>
    <property type="molecule type" value="Genomic_DNA"/>
</dbReference>
<gene>
    <name evidence="2" type="ORF">BT96DRAFT_912812</name>
</gene>
<name>A0A6A4IH08_9AGAR</name>
<accession>A0A6A4IH08</accession>